<dbReference type="Gene3D" id="3.30.70.1060">
    <property type="entry name" value="Dimeric alpha+beta barrel"/>
    <property type="match status" value="1"/>
</dbReference>
<dbReference type="Pfam" id="PF03795">
    <property type="entry name" value="YCII"/>
    <property type="match status" value="1"/>
</dbReference>
<keyword evidence="5" id="KW-1185">Reference proteome</keyword>
<evidence type="ECO:0000313" key="4">
    <source>
        <dbReference type="EMBL" id="KRG71547.1"/>
    </source>
</evidence>
<feature type="signal peptide" evidence="2">
    <location>
        <begin position="1"/>
        <end position="22"/>
    </location>
</feature>
<feature type="domain" description="YCII-related" evidence="3">
    <location>
        <begin position="71"/>
        <end position="133"/>
    </location>
</feature>
<reference evidence="4 5" key="1">
    <citation type="submission" date="2015-05" db="EMBL/GenBank/DDBJ databases">
        <title>Genome sequencing and analysis of members of genus Stenotrophomonas.</title>
        <authorList>
            <person name="Patil P.P."/>
            <person name="Midha S."/>
            <person name="Patil P.B."/>
        </authorList>
    </citation>
    <scope>NUCLEOTIDE SEQUENCE [LARGE SCALE GENOMIC DNA]</scope>
    <source>
        <strain evidence="4 5">DSM 21858</strain>
    </source>
</reference>
<sequence>MKRWWSMTMAAGLACVTAGAWAQDTAVTTEAAPPPGYDAALAQQLGADDYGMRSYVLVILKSSGTPVPAGDRRDAMFRGHFANMQRLAKAGTLVLAGPLDGVDGWRGLFVLAVDGVEAAKAIVATDPVISEGEMVAEYHSYYGSAALMTVNDLHGKLARKAL</sequence>
<dbReference type="PROSITE" id="PS51257">
    <property type="entry name" value="PROKAR_LIPOPROTEIN"/>
    <property type="match status" value="1"/>
</dbReference>
<evidence type="ECO:0000313" key="5">
    <source>
        <dbReference type="Proteomes" id="UP000052052"/>
    </source>
</evidence>
<dbReference type="InterPro" id="IPR005545">
    <property type="entry name" value="YCII"/>
</dbReference>
<dbReference type="SUPFAM" id="SSF54909">
    <property type="entry name" value="Dimeric alpha+beta barrel"/>
    <property type="match status" value="1"/>
</dbReference>
<proteinExistence type="inferred from homology"/>
<dbReference type="PATRIC" id="fig|344882.3.peg.1575"/>
<evidence type="ECO:0000256" key="1">
    <source>
        <dbReference type="ARBA" id="ARBA00007689"/>
    </source>
</evidence>
<evidence type="ECO:0000259" key="3">
    <source>
        <dbReference type="Pfam" id="PF03795"/>
    </source>
</evidence>
<gene>
    <name evidence="4" type="ORF">ABB29_01885</name>
</gene>
<keyword evidence="2" id="KW-0732">Signal</keyword>
<comment type="caution">
    <text evidence="4">The sequence shown here is derived from an EMBL/GenBank/DDBJ whole genome shotgun (WGS) entry which is preliminary data.</text>
</comment>
<dbReference type="STRING" id="344882.ABB29_01885"/>
<organism evidence="4 5">
    <name type="scientific">Pseudoxanthomonas dokdonensis</name>
    <dbReference type="NCBI Taxonomy" id="344882"/>
    <lineage>
        <taxon>Bacteria</taxon>
        <taxon>Pseudomonadati</taxon>
        <taxon>Pseudomonadota</taxon>
        <taxon>Gammaproteobacteria</taxon>
        <taxon>Lysobacterales</taxon>
        <taxon>Lysobacteraceae</taxon>
        <taxon>Pseudoxanthomonas</taxon>
    </lineage>
</organism>
<accession>A0A0R0CPX2</accession>
<dbReference type="OrthoDB" id="8481699at2"/>
<dbReference type="RefSeq" id="WP_083487344.1">
    <property type="nucleotide sequence ID" value="NZ_LDJL01000002.1"/>
</dbReference>
<evidence type="ECO:0000256" key="2">
    <source>
        <dbReference type="SAM" id="SignalP"/>
    </source>
</evidence>
<dbReference type="EMBL" id="LDJL01000002">
    <property type="protein sequence ID" value="KRG71547.1"/>
    <property type="molecule type" value="Genomic_DNA"/>
</dbReference>
<protein>
    <recommendedName>
        <fullName evidence="3">YCII-related domain-containing protein</fullName>
    </recommendedName>
</protein>
<feature type="chain" id="PRO_5006394360" description="YCII-related domain-containing protein" evidence="2">
    <location>
        <begin position="23"/>
        <end position="162"/>
    </location>
</feature>
<dbReference type="InterPro" id="IPR011008">
    <property type="entry name" value="Dimeric_a/b-barrel"/>
</dbReference>
<dbReference type="Proteomes" id="UP000052052">
    <property type="component" value="Unassembled WGS sequence"/>
</dbReference>
<name>A0A0R0CPX2_9GAMM</name>
<dbReference type="AlphaFoldDB" id="A0A0R0CPX2"/>
<comment type="similarity">
    <text evidence="1">Belongs to the YciI family.</text>
</comment>